<organism evidence="2 3">
    <name type="scientific">Solihabitans fulvus</name>
    <dbReference type="NCBI Taxonomy" id="1892852"/>
    <lineage>
        <taxon>Bacteria</taxon>
        <taxon>Bacillati</taxon>
        <taxon>Actinomycetota</taxon>
        <taxon>Actinomycetes</taxon>
        <taxon>Pseudonocardiales</taxon>
        <taxon>Pseudonocardiaceae</taxon>
        <taxon>Solihabitans</taxon>
    </lineage>
</organism>
<dbReference type="EMBL" id="VUOB01000022">
    <property type="protein sequence ID" value="KAA2262366.1"/>
    <property type="molecule type" value="Genomic_DNA"/>
</dbReference>
<feature type="region of interest" description="Disordered" evidence="1">
    <location>
        <begin position="267"/>
        <end position="288"/>
    </location>
</feature>
<dbReference type="AlphaFoldDB" id="A0A5B2XGJ3"/>
<proteinExistence type="predicted"/>
<sequence>MVRARESGATPVPHPLNDATIRPNGNRASRGMYGEPAGRCNRAGCPNVSATIRRTGQPTARQSKRQCGIRNRRRDPGFRRTCRRARGRGQGRPVRRQPRPGPGDGQAVRRHDRHDLADAGEVAHPHHQDATGRRLCRPDRRCQRQGGAAGGRPPHRLPQEGPGAQGVGPEIGGQLPVRRPERHKRPTEARTGRVRTSIMRTRGGRSALIALGIGLALSTAACDGTSSGTPRPVSDAGSPSASGTPTGSSANASPLASIKPCDLLTASDTTPVGITTPGRPESVGGSPTCRWSTPGKFSFTLALNLDASIRTLNYAGKSPTPVSIGRHSAAELPDSIETRANTGDCSVYIAVSDSSSAQIESTVQDTSDTALSCKRAEQIAKLIDSKLP</sequence>
<dbReference type="InterPro" id="IPR024520">
    <property type="entry name" value="DUF3558"/>
</dbReference>
<feature type="region of interest" description="Disordered" evidence="1">
    <location>
        <begin position="1"/>
        <end position="42"/>
    </location>
</feature>
<feature type="compositionally biased region" description="Basic and acidic residues" evidence="1">
    <location>
        <begin position="107"/>
        <end position="142"/>
    </location>
</feature>
<feature type="compositionally biased region" description="Low complexity" evidence="1">
    <location>
        <begin position="236"/>
        <end position="253"/>
    </location>
</feature>
<dbReference type="Pfam" id="PF12079">
    <property type="entry name" value="DUF3558"/>
    <property type="match status" value="1"/>
</dbReference>
<name>A0A5B2XGJ3_9PSEU</name>
<accession>A0A5B2XGJ3</accession>
<reference evidence="2 3" key="1">
    <citation type="submission" date="2019-09" db="EMBL/GenBank/DDBJ databases">
        <title>Goodfellowia gen. nov., a new genus of the Pseudonocardineae related to Actinoalloteichus, containing Goodfellowia coeruleoviolacea gen. nov., comb. nov. gen. nov., comb. nov.</title>
        <authorList>
            <person name="Labeda D."/>
        </authorList>
    </citation>
    <scope>NUCLEOTIDE SEQUENCE [LARGE SCALE GENOMIC DNA]</scope>
    <source>
        <strain evidence="2 3">AN110305</strain>
    </source>
</reference>
<dbReference type="Proteomes" id="UP000323454">
    <property type="component" value="Unassembled WGS sequence"/>
</dbReference>
<keyword evidence="3" id="KW-1185">Reference proteome</keyword>
<reference evidence="2 3" key="2">
    <citation type="submission" date="2019-09" db="EMBL/GenBank/DDBJ databases">
        <authorList>
            <person name="Jin C."/>
        </authorList>
    </citation>
    <scope>NUCLEOTIDE SEQUENCE [LARGE SCALE GENOMIC DNA]</scope>
    <source>
        <strain evidence="2 3">AN110305</strain>
    </source>
</reference>
<feature type="compositionally biased region" description="Basic residues" evidence="1">
    <location>
        <begin position="80"/>
        <end position="98"/>
    </location>
</feature>
<feature type="region of interest" description="Disordered" evidence="1">
    <location>
        <begin position="223"/>
        <end position="255"/>
    </location>
</feature>
<evidence type="ECO:0000256" key="1">
    <source>
        <dbReference type="SAM" id="MobiDB-lite"/>
    </source>
</evidence>
<evidence type="ECO:0000313" key="3">
    <source>
        <dbReference type="Proteomes" id="UP000323454"/>
    </source>
</evidence>
<comment type="caution">
    <text evidence="2">The sequence shown here is derived from an EMBL/GenBank/DDBJ whole genome shotgun (WGS) entry which is preliminary data.</text>
</comment>
<dbReference type="OrthoDB" id="3622719at2"/>
<protein>
    <submittedName>
        <fullName evidence="2">DUF3558 domain-containing protein</fullName>
    </submittedName>
</protein>
<feature type="region of interest" description="Disordered" evidence="1">
    <location>
        <begin position="54"/>
        <end position="196"/>
    </location>
</feature>
<evidence type="ECO:0000313" key="2">
    <source>
        <dbReference type="EMBL" id="KAA2262366.1"/>
    </source>
</evidence>
<gene>
    <name evidence="2" type="ORF">F0L68_13940</name>
</gene>